<dbReference type="EMBL" id="CM042026">
    <property type="protein sequence ID" value="KAI3805464.1"/>
    <property type="molecule type" value="Genomic_DNA"/>
</dbReference>
<name>A0ACB9IB22_9ASTR</name>
<reference evidence="2" key="1">
    <citation type="journal article" date="2022" name="Mol. Ecol. Resour.">
        <title>The genomes of chicory, endive, great burdock and yacon provide insights into Asteraceae palaeo-polyploidization history and plant inulin production.</title>
        <authorList>
            <person name="Fan W."/>
            <person name="Wang S."/>
            <person name="Wang H."/>
            <person name="Wang A."/>
            <person name="Jiang F."/>
            <person name="Liu H."/>
            <person name="Zhao H."/>
            <person name="Xu D."/>
            <person name="Zhang Y."/>
        </authorList>
    </citation>
    <scope>NUCLEOTIDE SEQUENCE [LARGE SCALE GENOMIC DNA]</scope>
    <source>
        <strain evidence="2">cv. Yunnan</strain>
    </source>
</reference>
<accession>A0ACB9IB22</accession>
<reference evidence="1 2" key="2">
    <citation type="journal article" date="2022" name="Mol. Ecol. Resour.">
        <title>The genomes of chicory, endive, great burdock and yacon provide insights into Asteraceae paleo-polyploidization history and plant inulin production.</title>
        <authorList>
            <person name="Fan W."/>
            <person name="Wang S."/>
            <person name="Wang H."/>
            <person name="Wang A."/>
            <person name="Jiang F."/>
            <person name="Liu H."/>
            <person name="Zhao H."/>
            <person name="Xu D."/>
            <person name="Zhang Y."/>
        </authorList>
    </citation>
    <scope>NUCLEOTIDE SEQUENCE [LARGE SCALE GENOMIC DNA]</scope>
    <source>
        <strain evidence="2">cv. Yunnan</strain>
        <tissue evidence="1">Leaves</tissue>
    </source>
</reference>
<keyword evidence="2" id="KW-1185">Reference proteome</keyword>
<evidence type="ECO:0000313" key="2">
    <source>
        <dbReference type="Proteomes" id="UP001056120"/>
    </source>
</evidence>
<gene>
    <name evidence="1" type="ORF">L1987_27871</name>
</gene>
<organism evidence="1 2">
    <name type="scientific">Smallanthus sonchifolius</name>
    <dbReference type="NCBI Taxonomy" id="185202"/>
    <lineage>
        <taxon>Eukaryota</taxon>
        <taxon>Viridiplantae</taxon>
        <taxon>Streptophyta</taxon>
        <taxon>Embryophyta</taxon>
        <taxon>Tracheophyta</taxon>
        <taxon>Spermatophyta</taxon>
        <taxon>Magnoliopsida</taxon>
        <taxon>eudicotyledons</taxon>
        <taxon>Gunneridae</taxon>
        <taxon>Pentapetalae</taxon>
        <taxon>asterids</taxon>
        <taxon>campanulids</taxon>
        <taxon>Asterales</taxon>
        <taxon>Asteraceae</taxon>
        <taxon>Asteroideae</taxon>
        <taxon>Heliantheae alliance</taxon>
        <taxon>Millerieae</taxon>
        <taxon>Smallanthus</taxon>
    </lineage>
</organism>
<comment type="caution">
    <text evidence="1">The sequence shown here is derived from an EMBL/GenBank/DDBJ whole genome shotgun (WGS) entry which is preliminary data.</text>
</comment>
<evidence type="ECO:0000313" key="1">
    <source>
        <dbReference type="EMBL" id="KAI3805464.1"/>
    </source>
</evidence>
<sequence length="785" mass="86942">MICRAVGKRDRNFFLTLINTAVTHSHLRQTHAQVILNGLKSDLATITKLIQKLSDIGSISDATLICSNFPNPDLFLYNVIIRAHSRNNHHSNSLSIYRQLRQDTTLKPDSFTYAFVISAALKLGCNKLGSSLHGHAVVGGAGLDVFVGSAIVDMYLNFGNLNYAHQVFDKMPEPDTVLCNTMISGSVKNGCFHESLIIFKHMILRGTRFDSTTFAAVLTAAAELQELKVGIAIEGLAIKLGFHSHVHVLTGFISLYAKCGDVSKARYLFEQIERADIIAYNAMISGFSCNQQMVYAVDLFNEVMVLNHRVNSSTIVGLIPVFYPFGHLILTSTIHSFGLKSNLISKTSVATALITVYSRLNEIDSARKLFDETPDKSLAAWNAMISGYAQNGVTDKAITLFQQMQAFKIAPNPTTITSILSACAQLGALSLGKRVHDLAKKENFESNVYVSTALIDMYAKCGSIKDARQVFDNVTQKNEVTWNTMISGYGLHGLAREALNIFNKMVDLEVPVTGVTFVSVLYACSHAGLVIEGEEIFHRMVQDHGFKPLPEHYACMVDIYGRSGELQKALTFINNMPIDPGPATWGALLSACKTHKNTDVARLASNKLFELDPENVGYHVLLSNIHTADRNYHEAASVRQVVKNQNLVKTPGCTLIEINKIPHVFTSGQRSHNQTEAIYAKLETLMGKMKEAGFQTDTVTALHDVEDEEKELMVNVHSEKLAIAFGILNTETGSEIRIMKNLRVCVDCHNFTKFVSKVTERVIVMRDANRFHHFEDGQCSCGDYW</sequence>
<protein>
    <submittedName>
        <fullName evidence="1">Uncharacterized protein</fullName>
    </submittedName>
</protein>
<proteinExistence type="predicted"/>
<dbReference type="Proteomes" id="UP001056120">
    <property type="component" value="Linkage Group LG09"/>
</dbReference>